<organism evidence="3 4">
    <name type="scientific">Mycobacteroides franklinii</name>
    <dbReference type="NCBI Taxonomy" id="948102"/>
    <lineage>
        <taxon>Bacteria</taxon>
        <taxon>Bacillati</taxon>
        <taxon>Actinomycetota</taxon>
        <taxon>Actinomycetes</taxon>
        <taxon>Mycobacteriales</taxon>
        <taxon>Mycobacteriaceae</taxon>
        <taxon>Mycobacteroides</taxon>
    </lineage>
</organism>
<dbReference type="EMBL" id="PECC01000031">
    <property type="protein sequence ID" value="TDZ47345.1"/>
    <property type="molecule type" value="Genomic_DNA"/>
</dbReference>
<sequence>MQIFGVSREQVKVPDTIDDSSGISNTALWVCCTGVMAESGELNEVVDAALERALLGGPRKYTRSQVSELSGVPVERARKLWVALGFAAAESDDEVVFTDADVSAVRTFSALGTSAAVNEQSQIAAARTLGQAMARLAEWQADLLTRVVGERIAAEGRDATAKSSADAAAQTISTLTAIQDYAWQRHLAAALHRANESGSTTRQLLVGFADMVGYTRLSRHLDPDELANLLEAFETALTEAITTHGGWVIKNVGDEVMFAAPSADAGARIAVAMNTAITEAAQTIPDMPQIRMGMAYGQVLSRYGDLYGTVVNVAARLTGVARPGTILLDDGAAEALGDDGEFALRHLRGVRVKGFSRLGSHALRVRKR</sequence>
<dbReference type="SMART" id="SM00044">
    <property type="entry name" value="CYCc"/>
    <property type="match status" value="1"/>
</dbReference>
<evidence type="ECO:0000313" key="3">
    <source>
        <dbReference type="EMBL" id="TDZ47345.1"/>
    </source>
</evidence>
<reference evidence="3 4" key="1">
    <citation type="journal article" date="2019" name="Sci. Rep.">
        <title>Extended insight into the Mycobacterium chelonae-abscessus complex through whole genome sequencing of Mycobacterium salmoniphilum outbreak and Mycobacterium salmoniphilum-like strains.</title>
        <authorList>
            <person name="Behra P.R.K."/>
            <person name="Das S."/>
            <person name="Pettersson B.M.F."/>
            <person name="Shirreff L."/>
            <person name="DuCote T."/>
            <person name="Jacobsson K.G."/>
            <person name="Ennis D.G."/>
            <person name="Kirsebom L.A."/>
        </authorList>
    </citation>
    <scope>NUCLEOTIDE SEQUENCE [LARGE SCALE GENOMIC DNA]</scope>
    <source>
        <strain evidence="3 4">CCUG 63697</strain>
    </source>
</reference>
<keyword evidence="4" id="KW-1185">Reference proteome</keyword>
<dbReference type="GO" id="GO:0009190">
    <property type="term" value="P:cyclic nucleotide biosynthetic process"/>
    <property type="evidence" value="ECO:0007669"/>
    <property type="project" value="InterPro"/>
</dbReference>
<evidence type="ECO:0000256" key="1">
    <source>
        <dbReference type="ARBA" id="ARBA00005381"/>
    </source>
</evidence>
<evidence type="ECO:0000313" key="4">
    <source>
        <dbReference type="Proteomes" id="UP000295165"/>
    </source>
</evidence>
<dbReference type="GO" id="GO:0004016">
    <property type="term" value="F:adenylate cyclase activity"/>
    <property type="evidence" value="ECO:0007669"/>
    <property type="project" value="UniProtKB-EC"/>
</dbReference>
<proteinExistence type="inferred from homology"/>
<comment type="caution">
    <text evidence="3">The sequence shown here is derived from an EMBL/GenBank/DDBJ whole genome shotgun (WGS) entry which is preliminary data.</text>
</comment>
<name>A0A4R8QTN6_9MYCO</name>
<evidence type="ECO:0000259" key="2">
    <source>
        <dbReference type="PROSITE" id="PS50125"/>
    </source>
</evidence>
<dbReference type="PANTHER" id="PTHR43081">
    <property type="entry name" value="ADENYLATE CYCLASE, TERMINAL-DIFFERENTIATION SPECIFIC-RELATED"/>
    <property type="match status" value="1"/>
</dbReference>
<gene>
    <name evidence="3" type="ORF">CCUG63697_04776</name>
</gene>
<dbReference type="InterPro" id="IPR029787">
    <property type="entry name" value="Nucleotide_cyclase"/>
</dbReference>
<dbReference type="Pfam" id="PF00211">
    <property type="entry name" value="Guanylate_cyc"/>
    <property type="match status" value="1"/>
</dbReference>
<accession>A0A4R8QTN6</accession>
<protein>
    <submittedName>
        <fullName evidence="3">pH-sensitive adenylate cyclase</fullName>
        <ecNumber evidence="3">4.6.1.1</ecNumber>
    </submittedName>
</protein>
<keyword evidence="3" id="KW-0456">Lyase</keyword>
<dbReference type="CDD" id="cd07302">
    <property type="entry name" value="CHD"/>
    <property type="match status" value="1"/>
</dbReference>
<dbReference type="Proteomes" id="UP000295165">
    <property type="component" value="Unassembled WGS sequence"/>
</dbReference>
<dbReference type="InterPro" id="IPR001054">
    <property type="entry name" value="A/G_cyclase"/>
</dbReference>
<dbReference type="PROSITE" id="PS50125">
    <property type="entry name" value="GUANYLATE_CYCLASE_2"/>
    <property type="match status" value="1"/>
</dbReference>
<dbReference type="InterPro" id="IPR050697">
    <property type="entry name" value="Adenylyl/Guanylyl_Cyclase_3/4"/>
</dbReference>
<dbReference type="SUPFAM" id="SSF55073">
    <property type="entry name" value="Nucleotide cyclase"/>
    <property type="match status" value="1"/>
</dbReference>
<dbReference type="PANTHER" id="PTHR43081:SF1">
    <property type="entry name" value="ADENYLATE CYCLASE, TERMINAL-DIFFERENTIATION SPECIFIC"/>
    <property type="match status" value="1"/>
</dbReference>
<comment type="similarity">
    <text evidence="1">Belongs to the adenylyl cyclase class-3 family.</text>
</comment>
<dbReference type="AlphaFoldDB" id="A0A4R8QTN6"/>
<feature type="domain" description="Guanylate cyclase" evidence="2">
    <location>
        <begin position="205"/>
        <end position="318"/>
    </location>
</feature>
<dbReference type="Gene3D" id="3.30.70.1230">
    <property type="entry name" value="Nucleotide cyclase"/>
    <property type="match status" value="1"/>
</dbReference>
<dbReference type="GO" id="GO:0035556">
    <property type="term" value="P:intracellular signal transduction"/>
    <property type="evidence" value="ECO:0007669"/>
    <property type="project" value="InterPro"/>
</dbReference>
<dbReference type="EC" id="4.6.1.1" evidence="3"/>